<reference evidence="3" key="1">
    <citation type="submission" date="2021-04" db="EMBL/GenBank/DDBJ databases">
        <title>Genome based classification of Actinospica acidithermotolerans sp. nov., an actinobacterium isolated from an Indonesian hot spring.</title>
        <authorList>
            <person name="Kusuma A.B."/>
            <person name="Putra K.E."/>
            <person name="Nafisah S."/>
            <person name="Loh J."/>
            <person name="Nouioui I."/>
            <person name="Goodfellow M."/>
        </authorList>
    </citation>
    <scope>NUCLEOTIDE SEQUENCE</scope>
    <source>
        <strain evidence="3">CSCA 57</strain>
    </source>
</reference>
<protein>
    <submittedName>
        <fullName evidence="3">Phosphotransferase</fullName>
    </submittedName>
</protein>
<feature type="domain" description="Aminoglycoside phosphotransferase" evidence="2">
    <location>
        <begin position="3"/>
        <end position="109"/>
    </location>
</feature>
<accession>A0A941EPF2</accession>
<dbReference type="AlphaFoldDB" id="A0A941EPF2"/>
<gene>
    <name evidence="3" type="ORF">KDL01_15885</name>
</gene>
<dbReference type="Pfam" id="PF01636">
    <property type="entry name" value="APH"/>
    <property type="match status" value="2"/>
</dbReference>
<evidence type="ECO:0000256" key="1">
    <source>
        <dbReference type="SAM" id="MobiDB-lite"/>
    </source>
</evidence>
<dbReference type="PANTHER" id="PTHR21310">
    <property type="entry name" value="AMINOGLYCOSIDE PHOSPHOTRANSFERASE-RELATED-RELATED"/>
    <property type="match status" value="1"/>
</dbReference>
<keyword evidence="4" id="KW-1185">Reference proteome</keyword>
<dbReference type="Proteomes" id="UP000675781">
    <property type="component" value="Unassembled WGS sequence"/>
</dbReference>
<evidence type="ECO:0000313" key="4">
    <source>
        <dbReference type="Proteomes" id="UP000675781"/>
    </source>
</evidence>
<evidence type="ECO:0000313" key="3">
    <source>
        <dbReference type="EMBL" id="MBR7834756.1"/>
    </source>
</evidence>
<evidence type="ECO:0000259" key="2">
    <source>
        <dbReference type="Pfam" id="PF01636"/>
    </source>
</evidence>
<sequence>MHPLAHGYTNHTMGDTTNVVKTYQGPDADLRQAREERCYSQLIGRLPVPEIRASVPGSLTLSFLPGAHGQDLIDAGHAAQVLRSCGRLLRTLHDIDIVTGLDDPEHPGPERRGPERTVVVHGDFGPNNILLDPRSFAVTGLLDWEFAHVGEPVEDLAWCEWIVRAHHSTHRAALAEFFDAYGAGVPAWTDRQAAMIARCLELREFCRRWDPQGPAVQVWTGRAEAVAGWRE</sequence>
<dbReference type="SUPFAM" id="SSF56112">
    <property type="entry name" value="Protein kinase-like (PK-like)"/>
    <property type="match status" value="1"/>
</dbReference>
<dbReference type="InterPro" id="IPR002575">
    <property type="entry name" value="Aminoglycoside_PTrfase"/>
</dbReference>
<feature type="region of interest" description="Disordered" evidence="1">
    <location>
        <begin position="1"/>
        <end position="20"/>
    </location>
</feature>
<feature type="compositionally biased region" description="Polar residues" evidence="1">
    <location>
        <begin position="9"/>
        <end position="20"/>
    </location>
</feature>
<dbReference type="InterPro" id="IPR051678">
    <property type="entry name" value="AGP_Transferase"/>
</dbReference>
<organism evidence="3 4">
    <name type="scientific">Actinospica durhamensis</name>
    <dbReference type="NCBI Taxonomy" id="1508375"/>
    <lineage>
        <taxon>Bacteria</taxon>
        <taxon>Bacillati</taxon>
        <taxon>Actinomycetota</taxon>
        <taxon>Actinomycetes</taxon>
        <taxon>Catenulisporales</taxon>
        <taxon>Actinospicaceae</taxon>
        <taxon>Actinospica</taxon>
    </lineage>
</organism>
<comment type="caution">
    <text evidence="3">The sequence shown here is derived from an EMBL/GenBank/DDBJ whole genome shotgun (WGS) entry which is preliminary data.</text>
</comment>
<dbReference type="RefSeq" id="WP_212529275.1">
    <property type="nucleotide sequence ID" value="NZ_JAGSOG010000069.1"/>
</dbReference>
<dbReference type="Gene3D" id="3.90.1200.10">
    <property type="match status" value="1"/>
</dbReference>
<proteinExistence type="predicted"/>
<name>A0A941EPF2_9ACTN</name>
<dbReference type="InterPro" id="IPR011009">
    <property type="entry name" value="Kinase-like_dom_sf"/>
</dbReference>
<dbReference type="EMBL" id="JAGSOG010000069">
    <property type="protein sequence ID" value="MBR7834756.1"/>
    <property type="molecule type" value="Genomic_DNA"/>
</dbReference>
<feature type="domain" description="Aminoglycoside phosphotransferase" evidence="2">
    <location>
        <begin position="112"/>
        <end position="188"/>
    </location>
</feature>